<dbReference type="InterPro" id="IPR036875">
    <property type="entry name" value="Znf_CCHC_sf"/>
</dbReference>
<name>A0AAJ6UEB7_POPEU</name>
<organism evidence="3 4">
    <name type="scientific">Populus euphratica</name>
    <name type="common">Euphrates poplar</name>
    <dbReference type="NCBI Taxonomy" id="75702"/>
    <lineage>
        <taxon>Eukaryota</taxon>
        <taxon>Viridiplantae</taxon>
        <taxon>Streptophyta</taxon>
        <taxon>Embryophyta</taxon>
        <taxon>Tracheophyta</taxon>
        <taxon>Spermatophyta</taxon>
        <taxon>Magnoliopsida</taxon>
        <taxon>eudicotyledons</taxon>
        <taxon>Gunneridae</taxon>
        <taxon>Pentapetalae</taxon>
        <taxon>rosids</taxon>
        <taxon>fabids</taxon>
        <taxon>Malpighiales</taxon>
        <taxon>Salicaceae</taxon>
        <taxon>Saliceae</taxon>
        <taxon>Populus</taxon>
    </lineage>
</organism>
<dbReference type="SUPFAM" id="SSF57756">
    <property type="entry name" value="Retrovirus zinc finger-like domains"/>
    <property type="match status" value="1"/>
</dbReference>
<dbReference type="PROSITE" id="PS50158">
    <property type="entry name" value="ZF_CCHC"/>
    <property type="match status" value="1"/>
</dbReference>
<dbReference type="GO" id="GO:0008270">
    <property type="term" value="F:zinc ion binding"/>
    <property type="evidence" value="ECO:0007669"/>
    <property type="project" value="UniProtKB-KW"/>
</dbReference>
<dbReference type="InterPro" id="IPR001878">
    <property type="entry name" value="Znf_CCHC"/>
</dbReference>
<keyword evidence="1" id="KW-0862">Zinc</keyword>
<accession>A0AAJ6UEB7</accession>
<evidence type="ECO:0000313" key="4">
    <source>
        <dbReference type="RefSeq" id="XP_011027943.1"/>
    </source>
</evidence>
<evidence type="ECO:0000259" key="2">
    <source>
        <dbReference type="PROSITE" id="PS50158"/>
    </source>
</evidence>
<keyword evidence="1" id="KW-0479">Metal-binding</keyword>
<evidence type="ECO:0000256" key="1">
    <source>
        <dbReference type="PROSITE-ProRule" id="PRU00047"/>
    </source>
</evidence>
<keyword evidence="1" id="KW-0863">Zinc-finger</keyword>
<protein>
    <submittedName>
        <fullName evidence="4">Uncharacterized protein LOC105128119</fullName>
    </submittedName>
</protein>
<dbReference type="RefSeq" id="XP_011027943.1">
    <property type="nucleotide sequence ID" value="XM_011029641.1"/>
</dbReference>
<dbReference type="GO" id="GO:0003676">
    <property type="term" value="F:nucleic acid binding"/>
    <property type="evidence" value="ECO:0007669"/>
    <property type="project" value="InterPro"/>
</dbReference>
<dbReference type="Proteomes" id="UP000694918">
    <property type="component" value="Unplaced"/>
</dbReference>
<dbReference type="KEGG" id="peu:105128119"/>
<dbReference type="PANTHER" id="PTHR47481">
    <property type="match status" value="1"/>
</dbReference>
<keyword evidence="3" id="KW-1185">Reference proteome</keyword>
<dbReference type="Pfam" id="PF14223">
    <property type="entry name" value="Retrotran_gag_2"/>
    <property type="match status" value="1"/>
</dbReference>
<evidence type="ECO:0000313" key="3">
    <source>
        <dbReference type="Proteomes" id="UP000694918"/>
    </source>
</evidence>
<dbReference type="GeneID" id="105128119"/>
<proteinExistence type="predicted"/>
<gene>
    <name evidence="4" type="primary">LOC105128119</name>
</gene>
<dbReference type="PANTHER" id="PTHR47481:SF9">
    <property type="entry name" value="RETROTRANSPOSON GAG DOMAIN-CONTAINING PROTEIN"/>
    <property type="match status" value="1"/>
</dbReference>
<sequence>MADSNNFTLVTPTIPTSSTDPPIPLIALTSGQLPLKLTHLNYPSWRAQFNSLFFDYDLQSFIDGSHPCPNRTSTTFSQWMRQYQLLLHAIRIYVSYSITPLIASATAFKDDPNRDKLTRLYASRSRSCVMSLNERLFRPHDSCSLNKYLCSIKTIVDELTLIDTLVSDDDITIAILNGVGHDFKELTAGIHAREHPISYEELHDKLIDYEAYLKCEDLRSTSSVLFANTTQRHNSHRGHGHPIVKLGVCQFCDQQGHSAKQCPQAKGLLGSSPAAHRITTNNAPKQPWLLDSAATNHVTSKLHNLSLHSTYDGPDSILIGDGTSLRISHSGSTTFSPFTLSNDLHMGQTLLQGPNKNDIYEWPSIMHMQPSAMFQTIPNFVLLGVYVFPGYVHTTNTSLNLVRVPIFS</sequence>
<reference evidence="4" key="1">
    <citation type="submission" date="2025-08" db="UniProtKB">
        <authorList>
            <consortium name="RefSeq"/>
        </authorList>
    </citation>
    <scope>IDENTIFICATION</scope>
</reference>
<feature type="domain" description="CCHC-type" evidence="2">
    <location>
        <begin position="249"/>
        <end position="264"/>
    </location>
</feature>
<dbReference type="AlphaFoldDB" id="A0AAJ6UEB7"/>